<dbReference type="Gene3D" id="3.40.50.2300">
    <property type="match status" value="1"/>
</dbReference>
<dbReference type="InterPro" id="IPR036196">
    <property type="entry name" value="Ptyr_pPase_sf"/>
</dbReference>
<organism evidence="6 7">
    <name type="scientific">Janibacter limosus</name>
    <dbReference type="NCBI Taxonomy" id="53458"/>
    <lineage>
        <taxon>Bacteria</taxon>
        <taxon>Bacillati</taxon>
        <taxon>Actinomycetota</taxon>
        <taxon>Actinomycetes</taxon>
        <taxon>Micrococcales</taxon>
        <taxon>Intrasporangiaceae</taxon>
        <taxon>Janibacter</taxon>
    </lineage>
</organism>
<proteinExistence type="inferred from homology"/>
<protein>
    <submittedName>
        <fullName evidence="6">Low molecular weight phosphatase family protein</fullName>
    </submittedName>
</protein>
<dbReference type="InterPro" id="IPR023485">
    <property type="entry name" value="Ptyr_pPase"/>
</dbReference>
<keyword evidence="7" id="KW-1185">Reference proteome</keyword>
<dbReference type="PANTHER" id="PTHR11717:SF31">
    <property type="entry name" value="LOW MOLECULAR WEIGHT PROTEIN-TYROSINE-PHOSPHATASE ETP-RELATED"/>
    <property type="match status" value="1"/>
</dbReference>
<dbReference type="KEGG" id="jli:EXU32_10760"/>
<dbReference type="InterPro" id="IPR017867">
    <property type="entry name" value="Tyr_phospatase_low_mol_wt"/>
</dbReference>
<accession>A0A4P6MXG5</accession>
<dbReference type="Proteomes" id="UP000290408">
    <property type="component" value="Chromosome"/>
</dbReference>
<evidence type="ECO:0000313" key="6">
    <source>
        <dbReference type="EMBL" id="QBF46687.1"/>
    </source>
</evidence>
<dbReference type="SMART" id="SM00226">
    <property type="entry name" value="LMWPc"/>
    <property type="match status" value="1"/>
</dbReference>
<keyword evidence="2" id="KW-0378">Hydrolase</keyword>
<keyword evidence="3" id="KW-0904">Protein phosphatase</keyword>
<dbReference type="OrthoDB" id="9784339at2"/>
<sequence>MPVSATRAVFLISGAPSAGGLATVDLSCRGRGPIAVPARPTTSARGRMEGMSVRLLVVCTGNICRSPFAQLVLQEGLGSVRPGVFEVSSAGTAALVGEPVAEGSARILRGRGIDAAGFAARRVSRDVVSDVDLVLTMETAHRGAVLSHVPSYLQRTYTLTEAARVLTAAGERESWSERLAGLTTAEERWAALPSHLAQERGRTRVIEGADDIADPYRRPQEAFDRMAAEVDAAVEQIVAFERQFD</sequence>
<dbReference type="Pfam" id="PF01451">
    <property type="entry name" value="LMWPc"/>
    <property type="match status" value="1"/>
</dbReference>
<dbReference type="AlphaFoldDB" id="A0A4P6MXG5"/>
<comment type="similarity">
    <text evidence="1">Belongs to the low molecular weight phosphotyrosine protein phosphatase family.</text>
</comment>
<evidence type="ECO:0000256" key="1">
    <source>
        <dbReference type="ARBA" id="ARBA00011063"/>
    </source>
</evidence>
<dbReference type="GO" id="GO:0004725">
    <property type="term" value="F:protein tyrosine phosphatase activity"/>
    <property type="evidence" value="ECO:0007669"/>
    <property type="project" value="InterPro"/>
</dbReference>
<evidence type="ECO:0000313" key="7">
    <source>
        <dbReference type="Proteomes" id="UP000290408"/>
    </source>
</evidence>
<feature type="active site" evidence="4">
    <location>
        <position position="65"/>
    </location>
</feature>
<dbReference type="InterPro" id="IPR050438">
    <property type="entry name" value="LMW_PTPase"/>
</dbReference>
<dbReference type="SUPFAM" id="SSF52788">
    <property type="entry name" value="Phosphotyrosine protein phosphatases I"/>
    <property type="match status" value="1"/>
</dbReference>
<evidence type="ECO:0000256" key="3">
    <source>
        <dbReference type="ARBA" id="ARBA00022912"/>
    </source>
</evidence>
<evidence type="ECO:0000256" key="4">
    <source>
        <dbReference type="PIRSR" id="PIRSR617867-1"/>
    </source>
</evidence>
<reference evidence="6 7" key="1">
    <citation type="submission" date="2019-02" db="EMBL/GenBank/DDBJ databases">
        <title>Genomic data mining of an Antarctic deep-sea actinobacterium, Janibacterlimosus P3-3-X1.</title>
        <authorList>
            <person name="Liao L."/>
            <person name="Chen B."/>
        </authorList>
    </citation>
    <scope>NUCLEOTIDE SEQUENCE [LARGE SCALE GENOMIC DNA]</scope>
    <source>
        <strain evidence="6 7">P3-3-X1</strain>
    </source>
</reference>
<feature type="active site" description="Nucleophile" evidence="4">
    <location>
        <position position="59"/>
    </location>
</feature>
<dbReference type="EMBL" id="CP036164">
    <property type="protein sequence ID" value="QBF46687.1"/>
    <property type="molecule type" value="Genomic_DNA"/>
</dbReference>
<evidence type="ECO:0000259" key="5">
    <source>
        <dbReference type="SMART" id="SM00226"/>
    </source>
</evidence>
<feature type="domain" description="Phosphotyrosine protein phosphatase I" evidence="5">
    <location>
        <begin position="53"/>
        <end position="240"/>
    </location>
</feature>
<dbReference type="PRINTS" id="PR00719">
    <property type="entry name" value="LMWPTPASE"/>
</dbReference>
<dbReference type="PANTHER" id="PTHR11717">
    <property type="entry name" value="LOW MOLECULAR WEIGHT PROTEIN TYROSINE PHOSPHATASE"/>
    <property type="match status" value="1"/>
</dbReference>
<evidence type="ECO:0000256" key="2">
    <source>
        <dbReference type="ARBA" id="ARBA00022801"/>
    </source>
</evidence>
<name>A0A4P6MXG5_9MICO</name>
<gene>
    <name evidence="6" type="ORF">EXU32_10760</name>
</gene>